<keyword evidence="3" id="KW-1185">Reference proteome</keyword>
<proteinExistence type="predicted"/>
<dbReference type="OrthoDB" id="5078694at2"/>
<evidence type="ECO:0000256" key="1">
    <source>
        <dbReference type="SAM" id="MobiDB-lite"/>
    </source>
</evidence>
<sequence length="176" mass="19374">MNDTNARGRRISSTQIAEKMGVSLNTVYVYRSSDRDKTPGPARFPDPVAFEGRTVLFDESAIDAYIKARSDTRGRAGRPPRTAPRRTGPTAPFPDRIRDSVAAGAGAPGVTTLRQLADALQLNSVTFGERMRGRTTWTPTERERIASILDIDTSDANDQVEQLRARRRAQRGADAE</sequence>
<dbReference type="AlphaFoldDB" id="A0A5J5IXI0"/>
<feature type="compositionally biased region" description="Low complexity" evidence="1">
    <location>
        <begin position="77"/>
        <end position="90"/>
    </location>
</feature>
<name>A0A5J5IXI0_9MICO</name>
<evidence type="ECO:0000313" key="3">
    <source>
        <dbReference type="Proteomes" id="UP000325827"/>
    </source>
</evidence>
<comment type="caution">
    <text evidence="2">The sequence shown here is derived from an EMBL/GenBank/DDBJ whole genome shotgun (WGS) entry which is preliminary data.</text>
</comment>
<feature type="region of interest" description="Disordered" evidence="1">
    <location>
        <begin position="68"/>
        <end position="101"/>
    </location>
</feature>
<evidence type="ECO:0000313" key="2">
    <source>
        <dbReference type="EMBL" id="KAA9106010.1"/>
    </source>
</evidence>
<gene>
    <name evidence="2" type="ORF">F6B43_16770</name>
</gene>
<organism evidence="2 3">
    <name type="scientific">Microbacterium rhizomatis</name>
    <dbReference type="NCBI Taxonomy" id="1631477"/>
    <lineage>
        <taxon>Bacteria</taxon>
        <taxon>Bacillati</taxon>
        <taxon>Actinomycetota</taxon>
        <taxon>Actinomycetes</taxon>
        <taxon>Micrococcales</taxon>
        <taxon>Microbacteriaceae</taxon>
        <taxon>Microbacterium</taxon>
    </lineage>
</organism>
<dbReference type="Proteomes" id="UP000325827">
    <property type="component" value="Unassembled WGS sequence"/>
</dbReference>
<reference evidence="3" key="1">
    <citation type="submission" date="2019-09" db="EMBL/GenBank/DDBJ databases">
        <title>Mumia zhuanghuii sp. nov. isolated from the intestinal contents of plateau pika (Ochotona curzoniae) in the Qinghai-Tibet plateau of China.</title>
        <authorList>
            <person name="Tian Z."/>
        </authorList>
    </citation>
    <scope>NUCLEOTIDE SEQUENCE [LARGE SCALE GENOMIC DNA]</scope>
    <source>
        <strain evidence="3">JCM 30598</strain>
    </source>
</reference>
<dbReference type="EMBL" id="VYSA01000004">
    <property type="protein sequence ID" value="KAA9106010.1"/>
    <property type="molecule type" value="Genomic_DNA"/>
</dbReference>
<accession>A0A5J5IXI0</accession>
<dbReference type="RefSeq" id="WP_150450153.1">
    <property type="nucleotide sequence ID" value="NZ_VYSA01000004.1"/>
</dbReference>
<protein>
    <submittedName>
        <fullName evidence="2">Helix-turn-helix domain-containing protein</fullName>
    </submittedName>
</protein>